<keyword evidence="4" id="KW-0819">tRNA processing</keyword>
<evidence type="ECO:0000256" key="5">
    <source>
        <dbReference type="ARBA" id="ARBA00022723"/>
    </source>
</evidence>
<gene>
    <name evidence="10" type="ORF">METZ01_LOCUS337603</name>
</gene>
<evidence type="ECO:0000256" key="8">
    <source>
        <dbReference type="ARBA" id="ARBA00048117"/>
    </source>
</evidence>
<accession>A0A382QGU9</accession>
<dbReference type="FunFam" id="3.30.420.40:FF:000012">
    <property type="entry name" value="tRNA N6-adenosine threonylcarbamoyltransferase"/>
    <property type="match status" value="1"/>
</dbReference>
<dbReference type="EC" id="2.3.1.234" evidence="1"/>
<keyword evidence="6" id="KW-0408">Iron</keyword>
<dbReference type="Gene3D" id="3.30.420.40">
    <property type="match status" value="2"/>
</dbReference>
<feature type="non-terminal residue" evidence="10">
    <location>
        <position position="332"/>
    </location>
</feature>
<dbReference type="InterPro" id="IPR022450">
    <property type="entry name" value="TsaD"/>
</dbReference>
<proteinExistence type="inferred from homology"/>
<dbReference type="SUPFAM" id="SSF53067">
    <property type="entry name" value="Actin-like ATPase domain"/>
    <property type="match status" value="2"/>
</dbReference>
<organism evidence="10">
    <name type="scientific">marine metagenome</name>
    <dbReference type="NCBI Taxonomy" id="408172"/>
    <lineage>
        <taxon>unclassified sequences</taxon>
        <taxon>metagenomes</taxon>
        <taxon>ecological metagenomes</taxon>
    </lineage>
</organism>
<dbReference type="GO" id="GO:0046872">
    <property type="term" value="F:metal ion binding"/>
    <property type="evidence" value="ECO:0007669"/>
    <property type="project" value="UniProtKB-KW"/>
</dbReference>
<dbReference type="GO" id="GO:0061711">
    <property type="term" value="F:tRNA N(6)-L-threonylcarbamoyladenine synthase activity"/>
    <property type="evidence" value="ECO:0007669"/>
    <property type="project" value="UniProtKB-EC"/>
</dbReference>
<evidence type="ECO:0000256" key="7">
    <source>
        <dbReference type="ARBA" id="ARBA00023315"/>
    </source>
</evidence>
<dbReference type="PRINTS" id="PR00789">
    <property type="entry name" value="OSIALOPTASE"/>
</dbReference>
<keyword evidence="7" id="KW-0012">Acyltransferase</keyword>
<protein>
    <recommendedName>
        <fullName evidence="1">N(6)-L-threonylcarbamoyladenine synthase</fullName>
        <ecNumber evidence="1">2.3.1.234</ecNumber>
    </recommendedName>
</protein>
<evidence type="ECO:0000259" key="9">
    <source>
        <dbReference type="Pfam" id="PF00814"/>
    </source>
</evidence>
<dbReference type="NCBIfam" id="TIGR00329">
    <property type="entry name" value="gcp_kae1"/>
    <property type="match status" value="1"/>
</dbReference>
<feature type="non-terminal residue" evidence="10">
    <location>
        <position position="1"/>
    </location>
</feature>
<dbReference type="InterPro" id="IPR017861">
    <property type="entry name" value="KAE1/TsaD"/>
</dbReference>
<feature type="domain" description="Gcp-like" evidence="9">
    <location>
        <begin position="55"/>
        <end position="331"/>
    </location>
</feature>
<dbReference type="NCBIfam" id="TIGR03723">
    <property type="entry name" value="T6A_TsaD_YgjD"/>
    <property type="match status" value="1"/>
</dbReference>
<dbReference type="FunFam" id="3.30.420.40:FF:000040">
    <property type="entry name" value="tRNA N6-adenosine threonylcarbamoyltransferase"/>
    <property type="match status" value="1"/>
</dbReference>
<keyword evidence="5" id="KW-0479">Metal-binding</keyword>
<evidence type="ECO:0000256" key="6">
    <source>
        <dbReference type="ARBA" id="ARBA00023004"/>
    </source>
</evidence>
<dbReference type="InterPro" id="IPR000905">
    <property type="entry name" value="Gcp-like_dom"/>
</dbReference>
<evidence type="ECO:0000313" key="10">
    <source>
        <dbReference type="EMBL" id="SVC84749.1"/>
    </source>
</evidence>
<dbReference type="GO" id="GO:0002949">
    <property type="term" value="P:tRNA threonylcarbamoyladenosine modification"/>
    <property type="evidence" value="ECO:0007669"/>
    <property type="project" value="InterPro"/>
</dbReference>
<evidence type="ECO:0000256" key="4">
    <source>
        <dbReference type="ARBA" id="ARBA00022694"/>
    </source>
</evidence>
<dbReference type="PANTHER" id="PTHR11735">
    <property type="entry name" value="TRNA N6-ADENOSINE THREONYLCARBAMOYLTRANSFERASE"/>
    <property type="match status" value="1"/>
</dbReference>
<dbReference type="AlphaFoldDB" id="A0A382QGU9"/>
<comment type="catalytic activity">
    <reaction evidence="8">
        <text>L-threonylcarbamoyladenylate + adenosine(37) in tRNA = N(6)-L-threonylcarbamoyladenosine(37) in tRNA + AMP + H(+)</text>
        <dbReference type="Rhea" id="RHEA:37059"/>
        <dbReference type="Rhea" id="RHEA-COMP:10162"/>
        <dbReference type="Rhea" id="RHEA-COMP:10163"/>
        <dbReference type="ChEBI" id="CHEBI:15378"/>
        <dbReference type="ChEBI" id="CHEBI:73682"/>
        <dbReference type="ChEBI" id="CHEBI:74411"/>
        <dbReference type="ChEBI" id="CHEBI:74418"/>
        <dbReference type="ChEBI" id="CHEBI:456215"/>
        <dbReference type="EC" id="2.3.1.234"/>
    </reaction>
</comment>
<name>A0A382QGU9_9ZZZZ</name>
<evidence type="ECO:0000256" key="3">
    <source>
        <dbReference type="ARBA" id="ARBA00022679"/>
    </source>
</evidence>
<keyword evidence="2" id="KW-0963">Cytoplasm</keyword>
<dbReference type="EMBL" id="UINC01114441">
    <property type="protein sequence ID" value="SVC84749.1"/>
    <property type="molecule type" value="Genomic_DNA"/>
</dbReference>
<dbReference type="HAMAP" id="MF_01445">
    <property type="entry name" value="TsaD"/>
    <property type="match status" value="1"/>
</dbReference>
<dbReference type="CDD" id="cd24133">
    <property type="entry name" value="ASKHA_NBD_TsaD_bac"/>
    <property type="match status" value="1"/>
</dbReference>
<evidence type="ECO:0000256" key="1">
    <source>
        <dbReference type="ARBA" id="ARBA00012156"/>
    </source>
</evidence>
<dbReference type="PANTHER" id="PTHR11735:SF6">
    <property type="entry name" value="TRNA N6-ADENOSINE THREONYLCARBAMOYLTRANSFERASE, MITOCHONDRIAL"/>
    <property type="match status" value="1"/>
</dbReference>
<reference evidence="10" key="1">
    <citation type="submission" date="2018-05" db="EMBL/GenBank/DDBJ databases">
        <authorList>
            <person name="Lanie J.A."/>
            <person name="Ng W.-L."/>
            <person name="Kazmierczak K.M."/>
            <person name="Andrzejewski T.M."/>
            <person name="Davidsen T.M."/>
            <person name="Wayne K.J."/>
            <person name="Tettelin H."/>
            <person name="Glass J.I."/>
            <person name="Rusch D."/>
            <person name="Podicherti R."/>
            <person name="Tsui H.-C.T."/>
            <person name="Winkler M.E."/>
        </authorList>
    </citation>
    <scope>NUCLEOTIDE SEQUENCE</scope>
</reference>
<keyword evidence="3" id="KW-0808">Transferase</keyword>
<sequence>SVSRLLCSKVTQIVTEEKIVLQRVNSYTKHMTNMIILGIETSCDETAAAVINGRTILSNLVYSQVLEHRPYGGVVPEIAARSHVHHLDTLVSDAMETAKLDFSHLDGIAGTAGPGLIGGLMVGLTMAKTIALVHALPFAAVNHLEAHALTARLTEGIAFPYLLLLASGGHCQLLIVKGVAQYQRLGTTLDDAPGEAFDKVARMLGLGYPGGPAVEKLARIGDPQRYKLPRPLKGREGCDFSFSGLKTAVARIIETEGIVENHIPDICASFQDAVADIFMDRLGNAVLLSNEPPLKRVNNFVVAGGVAANKLLRTKLQKKSADFGLDFTAPPA</sequence>
<evidence type="ECO:0000256" key="2">
    <source>
        <dbReference type="ARBA" id="ARBA00022490"/>
    </source>
</evidence>
<dbReference type="Pfam" id="PF00814">
    <property type="entry name" value="TsaD"/>
    <property type="match status" value="1"/>
</dbReference>
<dbReference type="InterPro" id="IPR043129">
    <property type="entry name" value="ATPase_NBD"/>
</dbReference>